<accession>A0AAI9G4D4</accession>
<dbReference type="Pfam" id="PF06414">
    <property type="entry name" value="Zeta_toxin"/>
    <property type="match status" value="1"/>
</dbReference>
<feature type="compositionally biased region" description="Basic and acidic residues" evidence="1">
    <location>
        <begin position="276"/>
        <end position="286"/>
    </location>
</feature>
<name>A0AAI9G4D4_STEMA</name>
<dbReference type="InterPro" id="IPR010488">
    <property type="entry name" value="Zeta_toxin_domain"/>
</dbReference>
<evidence type="ECO:0000256" key="1">
    <source>
        <dbReference type="SAM" id="MobiDB-lite"/>
    </source>
</evidence>
<reference evidence="2" key="1">
    <citation type="submission" date="2023-08" db="EMBL/GenBank/DDBJ databases">
        <authorList>
            <consortium name="Clinical and Environmental Microbiology Branch: Whole genome sequencing antimicrobial resistance pathogens in the healthcare setting"/>
        </authorList>
    </citation>
    <scope>NUCLEOTIDE SEQUENCE</scope>
    <source>
        <strain evidence="2">2023CJ-00293</strain>
    </source>
</reference>
<dbReference type="InterPro" id="IPR027417">
    <property type="entry name" value="P-loop_NTPase"/>
</dbReference>
<comment type="caution">
    <text evidence="2">The sequence shown here is derived from an EMBL/GenBank/DDBJ whole genome shotgun (WGS) entry which is preliminary data.</text>
</comment>
<sequence length="388" mass="43304">MAKSRLSPNEIHTIATAYAELEIYTSERSDKPTAVLLLGQEGAGRHALISEVGHNLNQQGGYVSANKETVRQLLPYYDELKRDQGNIDAVTREDVKLLSREIHHQALESKRNLVIEAAQHDTSESLHLAKSLKAAGYHVEVHAAAVNDQISYARAALNYEKQVSSGHPGTYVSAGEHGRNFADASETLRRIEYAGAADRIVVYNRLSDPILDRKPEPGQLTASETFDRARGQLSEYERVNLVETWDAVVESMQKRGAPNAEMDRVTESVERAHYTMRRSEPARESYEFQNPTETNRSRELSENYGAKLAHSFREDRRADAAIRPELVNAFAQMAQAARVAEQAEAQVGQKFLEAYSKRVAAGLEAGTDYKPVVIRDSSEKPKTAELER</sequence>
<dbReference type="Proteomes" id="UP001225498">
    <property type="component" value="Unassembled WGS sequence"/>
</dbReference>
<dbReference type="EMBL" id="ABLTIR010000023">
    <property type="protein sequence ID" value="EKZ1926516.1"/>
    <property type="molecule type" value="Genomic_DNA"/>
</dbReference>
<proteinExistence type="predicted"/>
<dbReference type="RefSeq" id="WP_088435660.1">
    <property type="nucleotide sequence ID" value="NZ_JAOCKI010000015.1"/>
</dbReference>
<protein>
    <submittedName>
        <fullName evidence="2">Zeta toxin family protein</fullName>
    </submittedName>
</protein>
<feature type="region of interest" description="Disordered" evidence="1">
    <location>
        <begin position="276"/>
        <end position="299"/>
    </location>
</feature>
<dbReference type="AlphaFoldDB" id="A0AAI9G4D4"/>
<organism evidence="2 3">
    <name type="scientific">Stenotrophomonas maltophilia</name>
    <name type="common">Pseudomonas maltophilia</name>
    <name type="synonym">Xanthomonas maltophilia</name>
    <dbReference type="NCBI Taxonomy" id="40324"/>
    <lineage>
        <taxon>Bacteria</taxon>
        <taxon>Pseudomonadati</taxon>
        <taxon>Pseudomonadota</taxon>
        <taxon>Gammaproteobacteria</taxon>
        <taxon>Lysobacterales</taxon>
        <taxon>Lysobacteraceae</taxon>
        <taxon>Stenotrophomonas</taxon>
        <taxon>Stenotrophomonas maltophilia group</taxon>
    </lineage>
</organism>
<evidence type="ECO:0000313" key="2">
    <source>
        <dbReference type="EMBL" id="EKZ1926516.1"/>
    </source>
</evidence>
<dbReference type="GO" id="GO:0016301">
    <property type="term" value="F:kinase activity"/>
    <property type="evidence" value="ECO:0007669"/>
    <property type="project" value="InterPro"/>
</dbReference>
<gene>
    <name evidence="2" type="ORF">REH87_001513</name>
</gene>
<dbReference type="Gene3D" id="3.40.50.300">
    <property type="entry name" value="P-loop containing nucleotide triphosphate hydrolases"/>
    <property type="match status" value="1"/>
</dbReference>
<dbReference type="GO" id="GO:0005524">
    <property type="term" value="F:ATP binding"/>
    <property type="evidence" value="ECO:0007669"/>
    <property type="project" value="InterPro"/>
</dbReference>
<evidence type="ECO:0000313" key="3">
    <source>
        <dbReference type="Proteomes" id="UP001225498"/>
    </source>
</evidence>